<dbReference type="InterPro" id="IPR015797">
    <property type="entry name" value="NUDIX_hydrolase-like_dom_sf"/>
</dbReference>
<protein>
    <recommendedName>
        <fullName evidence="3">Nudix hydrolase domain-containing protein</fullName>
    </recommendedName>
</protein>
<name>A0A5K7X4D3_9BACL</name>
<evidence type="ECO:0000256" key="1">
    <source>
        <dbReference type="ARBA" id="ARBA00001946"/>
    </source>
</evidence>
<sequence>MENGDFREALWKLGESVEKKARREVYEETGLRLGRLDFFSIHSGPQYDKMFATGDQVSLVLISFTCHDFEGELSESNEESMNNQFFALDDIPNHLFVDHQM</sequence>
<gene>
    <name evidence="4" type="ORF">St703_25030</name>
</gene>
<dbReference type="AlphaFoldDB" id="A0A5K7X4D3"/>
<proteinExistence type="predicted"/>
<dbReference type="SUPFAM" id="SSF55811">
    <property type="entry name" value="Nudix"/>
    <property type="match status" value="1"/>
</dbReference>
<dbReference type="PANTHER" id="PTHR43046">
    <property type="entry name" value="GDP-MANNOSE MANNOSYL HYDROLASE"/>
    <property type="match status" value="1"/>
</dbReference>
<evidence type="ECO:0000259" key="3">
    <source>
        <dbReference type="Pfam" id="PF00293"/>
    </source>
</evidence>
<dbReference type="Pfam" id="PF00293">
    <property type="entry name" value="NUDIX"/>
    <property type="match status" value="1"/>
</dbReference>
<dbReference type="InterPro" id="IPR000086">
    <property type="entry name" value="NUDIX_hydrolase_dom"/>
</dbReference>
<organism evidence="4 5">
    <name type="scientific">Sporolactobacillus terrae</name>
    <dbReference type="NCBI Taxonomy" id="269673"/>
    <lineage>
        <taxon>Bacteria</taxon>
        <taxon>Bacillati</taxon>
        <taxon>Bacillota</taxon>
        <taxon>Bacilli</taxon>
        <taxon>Bacillales</taxon>
        <taxon>Sporolactobacillaceae</taxon>
        <taxon>Sporolactobacillus</taxon>
    </lineage>
</organism>
<comment type="cofactor">
    <cofactor evidence="1">
        <name>Mg(2+)</name>
        <dbReference type="ChEBI" id="CHEBI:18420"/>
    </cofactor>
</comment>
<evidence type="ECO:0000256" key="2">
    <source>
        <dbReference type="ARBA" id="ARBA00022801"/>
    </source>
</evidence>
<dbReference type="EMBL" id="AP021853">
    <property type="protein sequence ID" value="BBN99798.1"/>
    <property type="molecule type" value="Genomic_DNA"/>
</dbReference>
<dbReference type="RefSeq" id="WP_255304609.1">
    <property type="nucleotide sequence ID" value="NZ_AP021853.1"/>
</dbReference>
<accession>A0A5K7X4D3</accession>
<dbReference type="PANTHER" id="PTHR43046:SF2">
    <property type="entry name" value="8-OXO-DGTP DIPHOSPHATASE-RELATED"/>
    <property type="match status" value="1"/>
</dbReference>
<dbReference type="GO" id="GO:0016787">
    <property type="term" value="F:hydrolase activity"/>
    <property type="evidence" value="ECO:0007669"/>
    <property type="project" value="UniProtKB-KW"/>
</dbReference>
<dbReference type="Gene3D" id="3.90.79.10">
    <property type="entry name" value="Nucleoside Triphosphate Pyrophosphohydrolase"/>
    <property type="match status" value="1"/>
</dbReference>
<dbReference type="Proteomes" id="UP000326951">
    <property type="component" value="Chromosome"/>
</dbReference>
<evidence type="ECO:0000313" key="4">
    <source>
        <dbReference type="EMBL" id="BBN99798.1"/>
    </source>
</evidence>
<keyword evidence="2" id="KW-0378">Hydrolase</keyword>
<evidence type="ECO:0000313" key="5">
    <source>
        <dbReference type="Proteomes" id="UP000326951"/>
    </source>
</evidence>
<reference evidence="4 5" key="1">
    <citation type="submission" date="2019-09" db="EMBL/GenBank/DDBJ databases">
        <title>Complete genome sequence of Sporolactobacillus terrae 70-3.</title>
        <authorList>
            <person name="Tanaka N."/>
            <person name="Shiwa Y."/>
            <person name="Fujita N."/>
            <person name="Tanasupawat S."/>
        </authorList>
    </citation>
    <scope>NUCLEOTIDE SEQUENCE [LARGE SCALE GENOMIC DNA]</scope>
    <source>
        <strain evidence="4 5">70-3</strain>
    </source>
</reference>
<feature type="domain" description="Nudix hydrolase" evidence="3">
    <location>
        <begin position="14"/>
        <end position="92"/>
    </location>
</feature>